<dbReference type="EMBL" id="JAKOGI010000229">
    <property type="protein sequence ID" value="KAJ8439176.1"/>
    <property type="molecule type" value="Genomic_DNA"/>
</dbReference>
<comment type="caution">
    <text evidence="1">The sequence shown here is derived from an EMBL/GenBank/DDBJ whole genome shotgun (WGS) entry which is preliminary data.</text>
</comment>
<accession>A0A9Q1KA88</accession>
<organism evidence="1 2">
    <name type="scientific">Carnegiea gigantea</name>
    <dbReference type="NCBI Taxonomy" id="171969"/>
    <lineage>
        <taxon>Eukaryota</taxon>
        <taxon>Viridiplantae</taxon>
        <taxon>Streptophyta</taxon>
        <taxon>Embryophyta</taxon>
        <taxon>Tracheophyta</taxon>
        <taxon>Spermatophyta</taxon>
        <taxon>Magnoliopsida</taxon>
        <taxon>eudicotyledons</taxon>
        <taxon>Gunneridae</taxon>
        <taxon>Pentapetalae</taxon>
        <taxon>Caryophyllales</taxon>
        <taxon>Cactineae</taxon>
        <taxon>Cactaceae</taxon>
        <taxon>Cactoideae</taxon>
        <taxon>Echinocereeae</taxon>
        <taxon>Carnegiea</taxon>
    </lineage>
</organism>
<dbReference type="Proteomes" id="UP001153076">
    <property type="component" value="Unassembled WGS sequence"/>
</dbReference>
<evidence type="ECO:0000313" key="1">
    <source>
        <dbReference type="EMBL" id="KAJ8439176.1"/>
    </source>
</evidence>
<evidence type="ECO:0000313" key="2">
    <source>
        <dbReference type="Proteomes" id="UP001153076"/>
    </source>
</evidence>
<protein>
    <submittedName>
        <fullName evidence="1">Uncharacterized protein</fullName>
    </submittedName>
</protein>
<keyword evidence="2" id="KW-1185">Reference proteome</keyword>
<gene>
    <name evidence="1" type="ORF">Cgig2_027102</name>
</gene>
<proteinExistence type="predicted"/>
<name>A0A9Q1KA88_9CARY</name>
<reference evidence="1" key="1">
    <citation type="submission" date="2022-04" db="EMBL/GenBank/DDBJ databases">
        <title>Carnegiea gigantea Genome sequencing and assembly v2.</title>
        <authorList>
            <person name="Copetti D."/>
            <person name="Sanderson M.J."/>
            <person name="Burquez A."/>
            <person name="Wojciechowski M.F."/>
        </authorList>
    </citation>
    <scope>NUCLEOTIDE SEQUENCE</scope>
    <source>
        <strain evidence="1">SGP5-SGP5p</strain>
        <tissue evidence="1">Aerial part</tissue>
    </source>
</reference>
<dbReference type="AlphaFoldDB" id="A0A9Q1KA88"/>
<sequence>MDYNALKVVESGLGTELCNSKTVFFLEAQELCAMHTLQGGNRVAVYDHGKVERRPNWRSLSSQELIKQIEGHTIWALGVVLLHGQVRILLDTLGPSLEEGSRNMQGGSCSRLKNKSSRGCKRTLHWMPKFNPYVFDGKHWNHDAGSYEPLKR</sequence>